<dbReference type="GO" id="GO:0005634">
    <property type="term" value="C:nucleus"/>
    <property type="evidence" value="ECO:0007669"/>
    <property type="project" value="TreeGrafter"/>
</dbReference>
<evidence type="ECO:0000256" key="5">
    <source>
        <dbReference type="ARBA" id="ARBA00022801"/>
    </source>
</evidence>
<reference evidence="7" key="3">
    <citation type="submission" date="2025-08" db="UniProtKB">
        <authorList>
            <consortium name="Ensembl"/>
        </authorList>
    </citation>
    <scope>IDENTIFICATION</scope>
    <source>
        <strain evidence="7">JP 163 A</strain>
    </source>
</reference>
<evidence type="ECO:0000313" key="7">
    <source>
        <dbReference type="Ensembl" id="ENSXMAP00000006017.2"/>
    </source>
</evidence>
<dbReference type="GO" id="GO:0016926">
    <property type="term" value="P:protein desumoylation"/>
    <property type="evidence" value="ECO:0007669"/>
    <property type="project" value="TreeGrafter"/>
</dbReference>
<evidence type="ECO:0000256" key="1">
    <source>
        <dbReference type="ARBA" id="ARBA00005234"/>
    </source>
</evidence>
<dbReference type="eggNOG" id="KOG0779">
    <property type="taxonomic scope" value="Eukaryota"/>
</dbReference>
<keyword evidence="5" id="KW-0378">Hydrolase</keyword>
<protein>
    <recommendedName>
        <fullName evidence="6">Ubiquitin-like protease family profile domain-containing protein</fullName>
    </recommendedName>
</protein>
<dbReference type="Gene3D" id="1.10.418.20">
    <property type="match status" value="2"/>
</dbReference>
<proteinExistence type="inferred from homology"/>
<comment type="similarity">
    <text evidence="1">Belongs to the peptidase C48 family.</text>
</comment>
<organism evidence="7 8">
    <name type="scientific">Xiphophorus maculatus</name>
    <name type="common">Southern platyfish</name>
    <name type="synonym">Platypoecilus maculatus</name>
    <dbReference type="NCBI Taxonomy" id="8083"/>
    <lineage>
        <taxon>Eukaryota</taxon>
        <taxon>Metazoa</taxon>
        <taxon>Chordata</taxon>
        <taxon>Craniata</taxon>
        <taxon>Vertebrata</taxon>
        <taxon>Euteleostomi</taxon>
        <taxon>Actinopterygii</taxon>
        <taxon>Neopterygii</taxon>
        <taxon>Teleostei</taxon>
        <taxon>Neoteleostei</taxon>
        <taxon>Acanthomorphata</taxon>
        <taxon>Ovalentaria</taxon>
        <taxon>Atherinomorphae</taxon>
        <taxon>Cyprinodontiformes</taxon>
        <taxon>Poeciliidae</taxon>
        <taxon>Poeciliinae</taxon>
        <taxon>Xiphophorus</taxon>
    </lineage>
</organism>
<dbReference type="GO" id="GO:0005737">
    <property type="term" value="C:cytoplasm"/>
    <property type="evidence" value="ECO:0007669"/>
    <property type="project" value="TreeGrafter"/>
</dbReference>
<dbReference type="SUPFAM" id="SSF54001">
    <property type="entry name" value="Cysteine proteinases"/>
    <property type="match status" value="1"/>
</dbReference>
<dbReference type="Ensembl" id="ENSXMAT00000006023.2">
    <property type="protein sequence ID" value="ENSXMAP00000006017.2"/>
    <property type="gene ID" value="ENSXMAG00000006002.2"/>
</dbReference>
<keyword evidence="4" id="KW-0833">Ubl conjugation pathway</keyword>
<reference evidence="8" key="1">
    <citation type="submission" date="2012-01" db="EMBL/GenBank/DDBJ databases">
        <authorList>
            <person name="Walter R."/>
            <person name="Schartl M."/>
            <person name="Warren W."/>
        </authorList>
    </citation>
    <scope>NUCLEOTIDE SEQUENCE [LARGE SCALE GENOMIC DNA]</scope>
    <source>
        <strain evidence="8">JP 163 A</strain>
    </source>
</reference>
<keyword evidence="8" id="KW-1185">Reference proteome</keyword>
<name>M3ZUX4_XIPMA</name>
<feature type="domain" description="Ubiquitin-like protease family profile" evidence="6">
    <location>
        <begin position="27"/>
        <end position="267"/>
    </location>
</feature>
<reference evidence="7" key="4">
    <citation type="submission" date="2025-09" db="UniProtKB">
        <authorList>
            <consortium name="Ensembl"/>
        </authorList>
    </citation>
    <scope>IDENTIFICATION</scope>
    <source>
        <strain evidence="7">JP 163 A</strain>
    </source>
</reference>
<dbReference type="AlphaFoldDB" id="M3ZUX4"/>
<sequence length="318" mass="36413">TAPLPPPSTGSVCRLIQYPLVPCIGRMTLTQEDLDCLDAGEFLNDVIIDFYLKYLLLEGVGGTVAQRSHVFSSFFYKQLSCRRAAGESDAPSVPDHHTRHQRVKTWTRDVDIFSKDFLFVPVNKAAHWFLVVVCFPGLEDVRTEEFLSGAGERLARLVSDGTSRFWESSPDVWCLCRWIRTGCSRTADNWCLAPCRPCILVMDSLKLSSHDDVCRLIRGYLQVEWEVRRKTRRLFAPASMRSCTCSVPQQDNGSDCGVYLLQFAESFLQNPVVDFDPPLRLEGWFPRQQARQKRNEIRSLLLRLERAQLSEQNQDPEF</sequence>
<dbReference type="OMA" id="SYLQVEW"/>
<dbReference type="PROSITE" id="PS50600">
    <property type="entry name" value="ULP_PROTEASE"/>
    <property type="match status" value="1"/>
</dbReference>
<dbReference type="GO" id="GO:0006508">
    <property type="term" value="P:proteolysis"/>
    <property type="evidence" value="ECO:0007669"/>
    <property type="project" value="UniProtKB-KW"/>
</dbReference>
<dbReference type="InParanoid" id="M3ZUX4"/>
<dbReference type="GO" id="GO:0070139">
    <property type="term" value="F:SUMO-specific endopeptidase activity"/>
    <property type="evidence" value="ECO:0007669"/>
    <property type="project" value="TreeGrafter"/>
</dbReference>
<dbReference type="InterPro" id="IPR038765">
    <property type="entry name" value="Papain-like_cys_pep_sf"/>
</dbReference>
<dbReference type="Gene3D" id="3.30.310.130">
    <property type="entry name" value="Ubiquitin-related"/>
    <property type="match status" value="2"/>
</dbReference>
<evidence type="ECO:0000256" key="2">
    <source>
        <dbReference type="ARBA" id="ARBA00022553"/>
    </source>
</evidence>
<keyword evidence="3" id="KW-0645">Protease</keyword>
<dbReference type="InterPro" id="IPR051947">
    <property type="entry name" value="Sentrin-specific_protease"/>
</dbReference>
<dbReference type="STRING" id="8083.ENSXMAP00000006017"/>
<evidence type="ECO:0000259" key="6">
    <source>
        <dbReference type="PROSITE" id="PS50600"/>
    </source>
</evidence>
<dbReference type="GeneTree" id="ENSGT00940000157308"/>
<dbReference type="PANTHER" id="PTHR46896:SF2">
    <property type="entry name" value="SENTRIN-SPECIFIC PROTEASE 7"/>
    <property type="match status" value="1"/>
</dbReference>
<evidence type="ECO:0000256" key="3">
    <source>
        <dbReference type="ARBA" id="ARBA00022670"/>
    </source>
</evidence>
<dbReference type="Proteomes" id="UP000002852">
    <property type="component" value="Unassembled WGS sequence"/>
</dbReference>
<dbReference type="InterPro" id="IPR003653">
    <property type="entry name" value="Peptidase_C48_C"/>
</dbReference>
<accession>M3ZUX4</accession>
<evidence type="ECO:0000313" key="8">
    <source>
        <dbReference type="Proteomes" id="UP000002852"/>
    </source>
</evidence>
<evidence type="ECO:0000256" key="4">
    <source>
        <dbReference type="ARBA" id="ARBA00022786"/>
    </source>
</evidence>
<dbReference type="HOGENOM" id="CLU_024324_1_1_1"/>
<reference evidence="8" key="2">
    <citation type="journal article" date="2013" name="Nat. Genet.">
        <title>The genome of the platyfish, Xiphophorus maculatus, provides insights into evolutionary adaptation and several complex traits.</title>
        <authorList>
            <person name="Schartl M."/>
            <person name="Walter R.B."/>
            <person name="Shen Y."/>
            <person name="Garcia T."/>
            <person name="Catchen J."/>
            <person name="Amores A."/>
            <person name="Braasch I."/>
            <person name="Chalopin D."/>
            <person name="Volff J.N."/>
            <person name="Lesch K.P."/>
            <person name="Bisazza A."/>
            <person name="Minx P."/>
            <person name="Hillier L."/>
            <person name="Wilson R.K."/>
            <person name="Fuerstenberg S."/>
            <person name="Boore J."/>
            <person name="Searle S."/>
            <person name="Postlethwait J.H."/>
            <person name="Warren W.C."/>
        </authorList>
    </citation>
    <scope>NUCLEOTIDE SEQUENCE [LARGE SCALE GENOMIC DNA]</scope>
    <source>
        <strain evidence="8">JP 163 A</strain>
    </source>
</reference>
<dbReference type="Pfam" id="PF02902">
    <property type="entry name" value="Peptidase_C48"/>
    <property type="match status" value="1"/>
</dbReference>
<keyword evidence="2" id="KW-0597">Phosphoprotein</keyword>
<dbReference type="PANTHER" id="PTHR46896">
    <property type="entry name" value="SENTRIN-SPECIFIC PROTEASE"/>
    <property type="match status" value="1"/>
</dbReference>